<reference evidence="2" key="1">
    <citation type="journal article" date="2011" name="Acta Biochim. Biophys. Sin.">
        <title>Characterization of the multiple CRISPR loci on Streptomyces linear plasmid pSHK1.</title>
        <authorList>
            <person name="Guo P."/>
            <person name="Cheng Q."/>
            <person name="Xie P."/>
            <person name="Fan Y."/>
            <person name="Jiang W."/>
            <person name="Qin Z."/>
        </authorList>
    </citation>
    <scope>NUCLEOTIDE SEQUENCE</scope>
    <source>
        <strain evidence="2">HK1</strain>
        <plasmid evidence="2">pSHK1</plasmid>
    </source>
</reference>
<evidence type="ECO:0000256" key="1">
    <source>
        <dbReference type="SAM" id="MobiDB-lite"/>
    </source>
</evidence>
<proteinExistence type="predicted"/>
<sequence length="120" mass="12691">MVVVGMPKDLAADVGTELGQLSAMRHRRDLGQTDRVWDTGDTQEDAEGLTTDDFAGHLGPHRKSLTRCRPCGLGPIAALNAVVWPGVLIHPGDPPFSALGRANGTTAETPNLHCDRSPSA</sequence>
<geneLocation type="plasmid" evidence="2">
    <name>pSHK1</name>
</geneLocation>
<dbReference type="AlphaFoldDB" id="B0LUC1"/>
<dbReference type="RefSeq" id="WP_012268530.1">
    <property type="nucleotide sequence ID" value="NC_010311.1"/>
</dbReference>
<organism evidence="2">
    <name type="scientific">Streptomyces sp. HK1</name>
    <dbReference type="NCBI Taxonomy" id="405041"/>
    <lineage>
        <taxon>Bacteria</taxon>
        <taxon>Bacillati</taxon>
        <taxon>Actinomycetota</taxon>
        <taxon>Actinomycetes</taxon>
        <taxon>Kitasatosporales</taxon>
        <taxon>Streptomycetaceae</taxon>
        <taxon>Streptomyces</taxon>
    </lineage>
</organism>
<gene>
    <name evidence="2" type="ORF">pSHK1.120</name>
</gene>
<protein>
    <submittedName>
        <fullName evidence="2">Uncharacterized protein</fullName>
    </submittedName>
</protein>
<dbReference type="EMBL" id="EU372836">
    <property type="protein sequence ID" value="ABY83589.1"/>
    <property type="molecule type" value="Genomic_DNA"/>
</dbReference>
<evidence type="ECO:0000313" key="2">
    <source>
        <dbReference type="EMBL" id="ABY83589.1"/>
    </source>
</evidence>
<feature type="region of interest" description="Disordered" evidence="1">
    <location>
        <begin position="100"/>
        <end position="120"/>
    </location>
</feature>
<name>B0LUC1_9ACTN</name>
<feature type="region of interest" description="Disordered" evidence="1">
    <location>
        <begin position="32"/>
        <end position="54"/>
    </location>
</feature>
<keyword evidence="2" id="KW-0614">Plasmid</keyword>
<accession>B0LUC1</accession>